<dbReference type="InterPro" id="IPR028846">
    <property type="entry name" value="Recoverin"/>
</dbReference>
<dbReference type="PROSITE" id="PS50222">
    <property type="entry name" value="EF_HAND_2"/>
    <property type="match status" value="3"/>
</dbReference>
<reference evidence="8 9" key="1">
    <citation type="submission" date="2023-09" db="EMBL/GenBank/DDBJ databases">
        <title>Pangenome analysis of Batrachochytrium dendrobatidis and related Chytrids.</title>
        <authorList>
            <person name="Yacoub M.N."/>
            <person name="Stajich J.E."/>
            <person name="James T.Y."/>
        </authorList>
    </citation>
    <scope>NUCLEOTIDE SEQUENCE [LARGE SCALE GENOMIC DNA]</scope>
    <source>
        <strain evidence="8 9">JEL0888</strain>
    </source>
</reference>
<dbReference type="InterPro" id="IPR011992">
    <property type="entry name" value="EF-hand-dom_pair"/>
</dbReference>
<name>A0ABR4NBM9_9FUNG</name>
<organism evidence="8 9">
    <name type="scientific">Polyrhizophydium stewartii</name>
    <dbReference type="NCBI Taxonomy" id="2732419"/>
    <lineage>
        <taxon>Eukaryota</taxon>
        <taxon>Fungi</taxon>
        <taxon>Fungi incertae sedis</taxon>
        <taxon>Chytridiomycota</taxon>
        <taxon>Chytridiomycota incertae sedis</taxon>
        <taxon>Chytridiomycetes</taxon>
        <taxon>Rhizophydiales</taxon>
        <taxon>Rhizophydiales incertae sedis</taxon>
        <taxon>Polyrhizophydium</taxon>
    </lineage>
</organism>
<evidence type="ECO:0000256" key="6">
    <source>
        <dbReference type="ARBA" id="ARBA00023288"/>
    </source>
</evidence>
<dbReference type="InterPro" id="IPR002048">
    <property type="entry name" value="EF_hand_dom"/>
</dbReference>
<feature type="domain" description="EF-hand" evidence="7">
    <location>
        <begin position="96"/>
        <end position="131"/>
    </location>
</feature>
<keyword evidence="5" id="KW-0106">Calcium</keyword>
<keyword evidence="4" id="KW-0677">Repeat</keyword>
<feature type="domain" description="EF-hand" evidence="7">
    <location>
        <begin position="144"/>
        <end position="179"/>
    </location>
</feature>
<evidence type="ECO:0000313" key="8">
    <source>
        <dbReference type="EMBL" id="KAL2916940.1"/>
    </source>
</evidence>
<dbReference type="Pfam" id="PF00036">
    <property type="entry name" value="EF-hand_1"/>
    <property type="match status" value="1"/>
</dbReference>
<dbReference type="PANTHER" id="PTHR23055:SF178">
    <property type="entry name" value="NEUROCALCIN HOMOLOG"/>
    <property type="match status" value="1"/>
</dbReference>
<dbReference type="SMART" id="SM00054">
    <property type="entry name" value="EFh"/>
    <property type="match status" value="3"/>
</dbReference>
<dbReference type="Gene3D" id="1.10.238.10">
    <property type="entry name" value="EF-hand"/>
    <property type="match status" value="1"/>
</dbReference>
<comment type="similarity">
    <text evidence="1">Belongs to the recoverin family.</text>
</comment>
<evidence type="ECO:0000256" key="4">
    <source>
        <dbReference type="ARBA" id="ARBA00022737"/>
    </source>
</evidence>
<evidence type="ECO:0000256" key="5">
    <source>
        <dbReference type="ARBA" id="ARBA00022837"/>
    </source>
</evidence>
<evidence type="ECO:0000256" key="1">
    <source>
        <dbReference type="ARBA" id="ARBA00006049"/>
    </source>
</evidence>
<evidence type="ECO:0000256" key="3">
    <source>
        <dbReference type="ARBA" id="ARBA00022723"/>
    </source>
</evidence>
<accession>A0ABR4NBM9</accession>
<evidence type="ECO:0000256" key="2">
    <source>
        <dbReference type="ARBA" id="ARBA00022707"/>
    </source>
</evidence>
<dbReference type="CDD" id="cd00051">
    <property type="entry name" value="EFh"/>
    <property type="match status" value="2"/>
</dbReference>
<feature type="domain" description="EF-hand" evidence="7">
    <location>
        <begin position="60"/>
        <end position="95"/>
    </location>
</feature>
<protein>
    <submittedName>
        <fullName evidence="8">Calcium-binding protein NCS-1</fullName>
    </submittedName>
</protein>
<keyword evidence="3" id="KW-0479">Metal-binding</keyword>
<dbReference type="PRINTS" id="PR00450">
    <property type="entry name" value="RECOVERIN"/>
</dbReference>
<keyword evidence="9" id="KW-1185">Reference proteome</keyword>
<dbReference type="InterPro" id="IPR018247">
    <property type="entry name" value="EF_Hand_1_Ca_BS"/>
</dbReference>
<dbReference type="SUPFAM" id="SSF47473">
    <property type="entry name" value="EF-hand"/>
    <property type="match status" value="1"/>
</dbReference>
<proteinExistence type="inferred from homology"/>
<dbReference type="Pfam" id="PF13499">
    <property type="entry name" value="EF-hand_7"/>
    <property type="match status" value="1"/>
</dbReference>
<gene>
    <name evidence="8" type="primary">ncs1</name>
    <name evidence="8" type="ORF">HK105_203372</name>
</gene>
<sequence length="190" mass="21424">MGASKSKLSPEALADLTRRTHFDRKELQLWHKGFIKDCPKGTIDKKDFQKIYKQYFPFGDPSKYAAYIFRLIDTNNNGEIDFAEFVTALSVSARGDLEDRLAWSFQLYDLDEDGFISKAEMLCIVDAIYRMVGTTAGLPADELTPEQRVDKVFTTMDLDGDGRLSVQEFKDGAKRDPSILDALGLYSGLV</sequence>
<dbReference type="EMBL" id="JADGIZ020000013">
    <property type="protein sequence ID" value="KAL2916940.1"/>
    <property type="molecule type" value="Genomic_DNA"/>
</dbReference>
<dbReference type="PANTHER" id="PTHR23055">
    <property type="entry name" value="CALCIUM BINDING PROTEINS"/>
    <property type="match status" value="1"/>
</dbReference>
<evidence type="ECO:0000259" key="7">
    <source>
        <dbReference type="PROSITE" id="PS50222"/>
    </source>
</evidence>
<dbReference type="PROSITE" id="PS00018">
    <property type="entry name" value="EF_HAND_1"/>
    <property type="match status" value="3"/>
</dbReference>
<comment type="caution">
    <text evidence="8">The sequence shown here is derived from an EMBL/GenBank/DDBJ whole genome shotgun (WGS) entry which is preliminary data.</text>
</comment>
<evidence type="ECO:0000313" key="9">
    <source>
        <dbReference type="Proteomes" id="UP001527925"/>
    </source>
</evidence>
<dbReference type="Proteomes" id="UP001527925">
    <property type="component" value="Unassembled WGS sequence"/>
</dbReference>
<keyword evidence="6" id="KW-0449">Lipoprotein</keyword>
<keyword evidence="2" id="KW-0519">Myristate</keyword>